<protein>
    <recommendedName>
        <fullName evidence="6">Ribose 1,5-bisphosphate phosphokinase PhnN</fullName>
        <ecNumber evidence="6">2.7.4.23</ecNumber>
    </recommendedName>
    <alternativeName>
        <fullName evidence="6">Ribose 1,5-bisphosphokinase</fullName>
    </alternativeName>
</protein>
<dbReference type="Gene3D" id="3.40.50.300">
    <property type="entry name" value="P-loop containing nucleotide triphosphate hydrolases"/>
    <property type="match status" value="1"/>
</dbReference>
<comment type="similarity">
    <text evidence="6">Belongs to the ribose 1,5-bisphosphokinase family.</text>
</comment>
<proteinExistence type="inferred from homology"/>
<evidence type="ECO:0000259" key="7">
    <source>
        <dbReference type="SMART" id="SM00072"/>
    </source>
</evidence>
<dbReference type="PANTHER" id="PTHR23117">
    <property type="entry name" value="GUANYLATE KINASE-RELATED"/>
    <property type="match status" value="1"/>
</dbReference>
<dbReference type="InterPro" id="IPR027417">
    <property type="entry name" value="P-loop_NTPase"/>
</dbReference>
<keyword evidence="4 6" id="KW-0547">Nucleotide-binding</keyword>
<feature type="domain" description="Guanylate kinase/L-type calcium channel beta subunit" evidence="7">
    <location>
        <begin position="12"/>
        <end position="192"/>
    </location>
</feature>
<organism evidence="8 9">
    <name type="scientific">Faunimonas pinastri</name>
    <dbReference type="NCBI Taxonomy" id="1855383"/>
    <lineage>
        <taxon>Bacteria</taxon>
        <taxon>Pseudomonadati</taxon>
        <taxon>Pseudomonadota</taxon>
        <taxon>Alphaproteobacteria</taxon>
        <taxon>Hyphomicrobiales</taxon>
        <taxon>Afifellaceae</taxon>
        <taxon>Faunimonas</taxon>
    </lineage>
</organism>
<comment type="pathway">
    <text evidence="2 6">Metabolic intermediate biosynthesis; 5-phospho-alpha-D-ribose 1-diphosphate biosynthesis; 5-phospho-alpha-D-ribose 1-diphosphate from D-ribose 5-phosphate (route II): step 3/3.</text>
</comment>
<reference evidence="8 9" key="1">
    <citation type="submission" date="2016-10" db="EMBL/GenBank/DDBJ databases">
        <authorList>
            <person name="de Groot N.N."/>
        </authorList>
    </citation>
    <scope>NUCLEOTIDE SEQUENCE [LARGE SCALE GENOMIC DNA]</scope>
    <source>
        <strain evidence="8 9">A52C2</strain>
    </source>
</reference>
<dbReference type="GO" id="GO:0005524">
    <property type="term" value="F:ATP binding"/>
    <property type="evidence" value="ECO:0007669"/>
    <property type="project" value="UniProtKB-KW"/>
</dbReference>
<gene>
    <name evidence="6" type="primary">phnN</name>
    <name evidence="8" type="ORF">SAMN05216548_11114</name>
</gene>
<comment type="catalytic activity">
    <reaction evidence="1 6">
        <text>alpha-D-ribose 1,5-bisphosphate + ATP = 5-phospho-alpha-D-ribose 1-diphosphate + ADP</text>
        <dbReference type="Rhea" id="RHEA:20109"/>
        <dbReference type="ChEBI" id="CHEBI:30616"/>
        <dbReference type="ChEBI" id="CHEBI:58017"/>
        <dbReference type="ChEBI" id="CHEBI:68688"/>
        <dbReference type="ChEBI" id="CHEBI:456216"/>
        <dbReference type="EC" id="2.7.4.23"/>
    </reaction>
</comment>
<dbReference type="Pfam" id="PF13238">
    <property type="entry name" value="AAA_18"/>
    <property type="match status" value="1"/>
</dbReference>
<keyword evidence="8" id="KW-0418">Kinase</keyword>
<dbReference type="AlphaFoldDB" id="A0A1H9L9F7"/>
<dbReference type="Proteomes" id="UP000199647">
    <property type="component" value="Unassembled WGS sequence"/>
</dbReference>
<evidence type="ECO:0000256" key="6">
    <source>
        <dbReference type="HAMAP-Rule" id="MF_00836"/>
    </source>
</evidence>
<dbReference type="STRING" id="1855383.SAMN05216548_11114"/>
<dbReference type="InterPro" id="IPR012699">
    <property type="entry name" value="PhnN"/>
</dbReference>
<dbReference type="EMBL" id="FOFG01000011">
    <property type="protein sequence ID" value="SER07775.1"/>
    <property type="molecule type" value="Genomic_DNA"/>
</dbReference>
<name>A0A1H9L9F7_9HYPH</name>
<dbReference type="OrthoDB" id="341217at2"/>
<keyword evidence="3 6" id="KW-0808">Transferase</keyword>
<sequence>MEQNRNSRQGASGGLVLIVGPSGAGKDSLIAYVRERVGASLPLTVARRVVTRAASASDEDHDELSPDEFARQAEAGAFALHWSAHGLSYAIPVGIRAELEGGRVVVANVSRRVIDAARGSYPRLMVVNVTAPAEILAQRLARRGRESEAEIRARLAQARSRTVEGDDVLALDNSGPLETAGEALLAALRRWAADIGTSAAIRPGARDAETGSTPRS</sequence>
<keyword evidence="5 6" id="KW-0067">ATP-binding</keyword>
<dbReference type="GO" id="GO:0006015">
    <property type="term" value="P:5-phosphoribose 1-diphosphate biosynthetic process"/>
    <property type="evidence" value="ECO:0007669"/>
    <property type="project" value="UniProtKB-UniRule"/>
</dbReference>
<dbReference type="HAMAP" id="MF_00836">
    <property type="entry name" value="PhnN"/>
    <property type="match status" value="1"/>
</dbReference>
<evidence type="ECO:0000256" key="2">
    <source>
        <dbReference type="ARBA" id="ARBA00005069"/>
    </source>
</evidence>
<evidence type="ECO:0000313" key="8">
    <source>
        <dbReference type="EMBL" id="SER07775.1"/>
    </source>
</evidence>
<dbReference type="RefSeq" id="WP_092497662.1">
    <property type="nucleotide sequence ID" value="NZ_FOFG01000011.1"/>
</dbReference>
<evidence type="ECO:0000256" key="1">
    <source>
        <dbReference type="ARBA" id="ARBA00000373"/>
    </source>
</evidence>
<feature type="binding site" evidence="6">
    <location>
        <begin position="20"/>
        <end position="27"/>
    </location>
    <ligand>
        <name>ATP</name>
        <dbReference type="ChEBI" id="CHEBI:30616"/>
    </ligand>
</feature>
<evidence type="ECO:0000256" key="3">
    <source>
        <dbReference type="ARBA" id="ARBA00022679"/>
    </source>
</evidence>
<evidence type="ECO:0000256" key="5">
    <source>
        <dbReference type="ARBA" id="ARBA00022840"/>
    </source>
</evidence>
<comment type="function">
    <text evidence="6">Catalyzes the phosphorylation of ribose 1,5-bisphosphate to 5-phospho-D-ribosyl alpha-1-diphosphate (PRPP).</text>
</comment>
<keyword evidence="9" id="KW-1185">Reference proteome</keyword>
<dbReference type="NCBIfam" id="TIGR02322">
    <property type="entry name" value="phosphon_PhnN"/>
    <property type="match status" value="1"/>
</dbReference>
<dbReference type="UniPathway" id="UPA00087">
    <property type="reaction ID" value="UER00175"/>
</dbReference>
<dbReference type="EC" id="2.7.4.23" evidence="6"/>
<dbReference type="PANTHER" id="PTHR23117:SF8">
    <property type="entry name" value="RIBOSE 1,5-BISPHOSPHATE PHOSPHOKINASE PHNN"/>
    <property type="match status" value="1"/>
</dbReference>
<dbReference type="GO" id="GO:0019634">
    <property type="term" value="P:organic phosphonate metabolic process"/>
    <property type="evidence" value="ECO:0007669"/>
    <property type="project" value="UniProtKB-UniRule"/>
</dbReference>
<dbReference type="SMART" id="SM00072">
    <property type="entry name" value="GuKc"/>
    <property type="match status" value="1"/>
</dbReference>
<evidence type="ECO:0000313" key="9">
    <source>
        <dbReference type="Proteomes" id="UP000199647"/>
    </source>
</evidence>
<dbReference type="GO" id="GO:0005829">
    <property type="term" value="C:cytosol"/>
    <property type="evidence" value="ECO:0007669"/>
    <property type="project" value="TreeGrafter"/>
</dbReference>
<dbReference type="SUPFAM" id="SSF52540">
    <property type="entry name" value="P-loop containing nucleoside triphosphate hydrolases"/>
    <property type="match status" value="1"/>
</dbReference>
<dbReference type="GO" id="GO:0033863">
    <property type="term" value="F:ribose 1,5-bisphosphate phosphokinase activity"/>
    <property type="evidence" value="ECO:0007669"/>
    <property type="project" value="UniProtKB-UniRule"/>
</dbReference>
<accession>A0A1H9L9F7</accession>
<dbReference type="InterPro" id="IPR008145">
    <property type="entry name" value="GK/Ca_channel_bsu"/>
</dbReference>
<evidence type="ECO:0000256" key="4">
    <source>
        <dbReference type="ARBA" id="ARBA00022741"/>
    </source>
</evidence>